<sequence length="150" mass="16596">MAPIGRTVKQPQPAIIQWDNGRGKWRELGERSWSQWPNFHVESGRNEEFDRAMHAAGVPRIEFFHPAKNGRQTTITQDWMLGAFIGLHPITAGPPADKVSSITLDPAMMPATACGQGRPSRSATSWPEQTRSSGSITPSEQRNSAFGRVM</sequence>
<dbReference type="AlphaFoldDB" id="A0A0N8PRT3"/>
<accession>A0A0N8PRT3</accession>
<dbReference type="EMBL" id="LJCR01001206">
    <property type="protein sequence ID" value="KPV50805.1"/>
    <property type="molecule type" value="Genomic_DNA"/>
</dbReference>
<protein>
    <submittedName>
        <fullName evidence="2">Uncharacterized protein</fullName>
    </submittedName>
</protein>
<evidence type="ECO:0000256" key="1">
    <source>
        <dbReference type="SAM" id="MobiDB-lite"/>
    </source>
</evidence>
<proteinExistence type="predicted"/>
<evidence type="ECO:0000313" key="2">
    <source>
        <dbReference type="EMBL" id="KPV50805.1"/>
    </source>
</evidence>
<organism evidence="2 3">
    <name type="scientific">Kouleothrix aurantiaca</name>
    <dbReference type="NCBI Taxonomy" id="186479"/>
    <lineage>
        <taxon>Bacteria</taxon>
        <taxon>Bacillati</taxon>
        <taxon>Chloroflexota</taxon>
        <taxon>Chloroflexia</taxon>
        <taxon>Chloroflexales</taxon>
        <taxon>Roseiflexineae</taxon>
        <taxon>Roseiflexaceae</taxon>
        <taxon>Kouleothrix</taxon>
    </lineage>
</organism>
<name>A0A0N8PRT3_9CHLR</name>
<dbReference type="Proteomes" id="UP000050509">
    <property type="component" value="Unassembled WGS sequence"/>
</dbReference>
<feature type="compositionally biased region" description="Polar residues" evidence="1">
    <location>
        <begin position="119"/>
        <end position="144"/>
    </location>
</feature>
<gene>
    <name evidence="2" type="ORF">SE17_24785</name>
</gene>
<comment type="caution">
    <text evidence="2">The sequence shown here is derived from an EMBL/GenBank/DDBJ whole genome shotgun (WGS) entry which is preliminary data.</text>
</comment>
<keyword evidence="3" id="KW-1185">Reference proteome</keyword>
<feature type="region of interest" description="Disordered" evidence="1">
    <location>
        <begin position="110"/>
        <end position="150"/>
    </location>
</feature>
<evidence type="ECO:0000313" key="3">
    <source>
        <dbReference type="Proteomes" id="UP000050509"/>
    </source>
</evidence>
<reference evidence="2 3" key="1">
    <citation type="submission" date="2015-09" db="EMBL/GenBank/DDBJ databases">
        <title>Draft genome sequence of Kouleothrix aurantiaca JCM 19913.</title>
        <authorList>
            <person name="Hemp J."/>
        </authorList>
    </citation>
    <scope>NUCLEOTIDE SEQUENCE [LARGE SCALE GENOMIC DNA]</scope>
    <source>
        <strain evidence="2 3">COM-B</strain>
    </source>
</reference>